<keyword evidence="7" id="KW-0645">Protease</keyword>
<dbReference type="SUPFAM" id="SSF144091">
    <property type="entry name" value="Rhomboid-like"/>
    <property type="match status" value="1"/>
</dbReference>
<dbReference type="InterPro" id="IPR035952">
    <property type="entry name" value="Rhomboid-like_sf"/>
</dbReference>
<keyword evidence="7" id="KW-0378">Hydrolase</keyword>
<feature type="domain" description="Peptidase S54 rhomboid" evidence="6">
    <location>
        <begin position="49"/>
        <end position="197"/>
    </location>
</feature>
<organism evidence="7 8">
    <name type="scientific">Corallincola platygyrae</name>
    <dbReference type="NCBI Taxonomy" id="1193278"/>
    <lineage>
        <taxon>Bacteria</taxon>
        <taxon>Pseudomonadati</taxon>
        <taxon>Pseudomonadota</taxon>
        <taxon>Gammaproteobacteria</taxon>
        <taxon>Alteromonadales</taxon>
        <taxon>Psychromonadaceae</taxon>
        <taxon>Corallincola</taxon>
    </lineage>
</organism>
<name>A0ABW4XJL2_9GAMM</name>
<feature type="transmembrane region" description="Helical" evidence="5">
    <location>
        <begin position="140"/>
        <end position="159"/>
    </location>
</feature>
<reference evidence="8" key="1">
    <citation type="journal article" date="2019" name="Int. J. Syst. Evol. Microbiol.">
        <title>The Global Catalogue of Microorganisms (GCM) 10K type strain sequencing project: providing services to taxonomists for standard genome sequencing and annotation.</title>
        <authorList>
            <consortium name="The Broad Institute Genomics Platform"/>
            <consortium name="The Broad Institute Genome Sequencing Center for Infectious Disease"/>
            <person name="Wu L."/>
            <person name="Ma J."/>
        </authorList>
    </citation>
    <scope>NUCLEOTIDE SEQUENCE [LARGE SCALE GENOMIC DNA]</scope>
    <source>
        <strain evidence="8">CGMCC 1.10992</strain>
    </source>
</reference>
<dbReference type="Pfam" id="PF01694">
    <property type="entry name" value="Rhomboid"/>
    <property type="match status" value="1"/>
</dbReference>
<keyword evidence="2 5" id="KW-0812">Transmembrane</keyword>
<feature type="transmembrane region" description="Helical" evidence="5">
    <location>
        <begin position="179"/>
        <end position="202"/>
    </location>
</feature>
<evidence type="ECO:0000256" key="5">
    <source>
        <dbReference type="SAM" id="Phobius"/>
    </source>
</evidence>
<feature type="transmembrane region" description="Helical" evidence="5">
    <location>
        <begin position="115"/>
        <end position="133"/>
    </location>
</feature>
<evidence type="ECO:0000313" key="8">
    <source>
        <dbReference type="Proteomes" id="UP001597380"/>
    </source>
</evidence>
<feature type="transmembrane region" description="Helical" evidence="5">
    <location>
        <begin position="87"/>
        <end position="109"/>
    </location>
</feature>
<dbReference type="RefSeq" id="WP_345340185.1">
    <property type="nucleotide sequence ID" value="NZ_BAABLI010000014.1"/>
</dbReference>
<evidence type="ECO:0000256" key="4">
    <source>
        <dbReference type="ARBA" id="ARBA00023136"/>
    </source>
</evidence>
<dbReference type="PANTHER" id="PTHR43066">
    <property type="entry name" value="RHOMBOID-RELATED PROTEIN"/>
    <property type="match status" value="1"/>
</dbReference>
<evidence type="ECO:0000256" key="3">
    <source>
        <dbReference type="ARBA" id="ARBA00022989"/>
    </source>
</evidence>
<keyword evidence="4 5" id="KW-0472">Membrane</keyword>
<evidence type="ECO:0000313" key="7">
    <source>
        <dbReference type="EMBL" id="MFD2095745.1"/>
    </source>
</evidence>
<keyword evidence="8" id="KW-1185">Reference proteome</keyword>
<dbReference type="InterPro" id="IPR022764">
    <property type="entry name" value="Peptidase_S54_rhomboid_dom"/>
</dbReference>
<dbReference type="PANTHER" id="PTHR43066:SF11">
    <property type="entry name" value="PEPTIDASE S54 RHOMBOID DOMAIN-CONTAINING PROTEIN"/>
    <property type="match status" value="1"/>
</dbReference>
<gene>
    <name evidence="7" type="ORF">ACFSJ3_07090</name>
</gene>
<dbReference type="GO" id="GO:0006508">
    <property type="term" value="P:proteolysis"/>
    <property type="evidence" value="ECO:0007669"/>
    <property type="project" value="UniProtKB-KW"/>
</dbReference>
<dbReference type="EC" id="3.4.21.-" evidence="7"/>
<accession>A0ABW4XJL2</accession>
<dbReference type="Gene3D" id="1.20.1540.10">
    <property type="entry name" value="Rhomboid-like"/>
    <property type="match status" value="1"/>
</dbReference>
<feature type="transmembrane region" description="Helical" evidence="5">
    <location>
        <begin position="62"/>
        <end position="80"/>
    </location>
</feature>
<proteinExistence type="predicted"/>
<dbReference type="EMBL" id="JBHUHT010000009">
    <property type="protein sequence ID" value="MFD2095745.1"/>
    <property type="molecule type" value="Genomic_DNA"/>
</dbReference>
<comment type="caution">
    <text evidence="7">The sequence shown here is derived from an EMBL/GenBank/DDBJ whole genome shotgun (WGS) entry which is preliminary data.</text>
</comment>
<evidence type="ECO:0000256" key="1">
    <source>
        <dbReference type="ARBA" id="ARBA00004141"/>
    </source>
</evidence>
<evidence type="ECO:0000259" key="6">
    <source>
        <dbReference type="Pfam" id="PF01694"/>
    </source>
</evidence>
<dbReference type="GO" id="GO:0008233">
    <property type="term" value="F:peptidase activity"/>
    <property type="evidence" value="ECO:0007669"/>
    <property type="project" value="UniProtKB-KW"/>
</dbReference>
<protein>
    <submittedName>
        <fullName evidence="7">Rhomboid family intramembrane serine protease</fullName>
        <ecNumber evidence="7">3.4.21.-</ecNumber>
    </submittedName>
</protein>
<keyword evidence="3 5" id="KW-1133">Transmembrane helix</keyword>
<comment type="subcellular location">
    <subcellularLocation>
        <location evidence="1">Membrane</location>
        <topology evidence="1">Multi-pass membrane protein</topology>
    </subcellularLocation>
</comment>
<sequence length="384" mass="43882">MLIIPTEDKFNWRQPPFITIFLVFLCFTVFVTQNQASAYRFGLIPNDMNYYELLTYQFLHGDTMHLLGNMVFLSIFGFALEKRLGSLGFLFLYLATGVLSGLGFALLHLHSSTPLVGASGAISGLMGIYLAVYGIKKREYFALLGPFVGTFRAPAYFLLPVWLGQELISEYTTEDNVAYMAHAFGLMFGVLLYLILSWSGLFRARVNQSFHQEAELKIPKPKLITERMRKLEAEFKFDEALELCLNALSNKSIEVKAEQYAELWDFTFSLAMRISDESLRATFYKFLEQDDTDSQQVFLRWQSYKDRLTWSPQSAPAKHTIKLCQALVLNNGFEQAQQMLFELTQTAHWTSQIKQYAEDLLTPTLGRHQHGQLIKLTLAAEPSS</sequence>
<evidence type="ECO:0000256" key="2">
    <source>
        <dbReference type="ARBA" id="ARBA00022692"/>
    </source>
</evidence>
<dbReference type="Proteomes" id="UP001597380">
    <property type="component" value="Unassembled WGS sequence"/>
</dbReference>